<dbReference type="GO" id="GO:0016829">
    <property type="term" value="F:lyase activity"/>
    <property type="evidence" value="ECO:0007669"/>
    <property type="project" value="UniProtKB-KW"/>
</dbReference>
<dbReference type="SUPFAM" id="SSF52016">
    <property type="entry name" value="LeuD/IlvD-like"/>
    <property type="match status" value="1"/>
</dbReference>
<keyword evidence="1" id="KW-0408">Iron</keyword>
<name>A0A1G4IUN9_9SACH</name>
<keyword evidence="6" id="KW-1185">Reference proteome</keyword>
<dbReference type="PIRSF" id="PIRSF036630">
    <property type="entry name" value="UCP036630"/>
    <property type="match status" value="1"/>
</dbReference>
<feature type="domain" description="Phosphomevalonate dehydratase large subunit-like" evidence="4">
    <location>
        <begin position="172"/>
        <end position="577"/>
    </location>
</feature>
<reference evidence="6" key="1">
    <citation type="submission" date="2016-03" db="EMBL/GenBank/DDBJ databases">
        <authorList>
            <person name="Devillers H."/>
        </authorList>
    </citation>
    <scope>NUCLEOTIDE SEQUENCE [LARGE SCALE GENOMIC DNA]</scope>
</reference>
<dbReference type="Pfam" id="PF04412">
    <property type="entry name" value="AcnX"/>
    <property type="match status" value="1"/>
</dbReference>
<gene>
    <name evidence="5" type="ORF">LADA_0B08966G</name>
</gene>
<dbReference type="STRING" id="1266660.A0A1G4IUN9"/>
<feature type="domain" description="Phosphomevalonate dehydratase small subunit-like" evidence="3">
    <location>
        <begin position="33"/>
        <end position="117"/>
    </location>
</feature>
<evidence type="ECO:0000313" key="6">
    <source>
        <dbReference type="Proteomes" id="UP000190274"/>
    </source>
</evidence>
<dbReference type="OrthoDB" id="2594507at2759"/>
<dbReference type="PANTHER" id="PTHR36577">
    <property type="entry name" value="DUF521 DOMAIN PROTEIN (AFU_ORTHOLOGUE AFUA_6G00490)"/>
    <property type="match status" value="1"/>
</dbReference>
<evidence type="ECO:0000256" key="2">
    <source>
        <dbReference type="ARBA" id="ARBA00023239"/>
    </source>
</evidence>
<dbReference type="EMBL" id="LT598456">
    <property type="protein sequence ID" value="SCU80685.1"/>
    <property type="molecule type" value="Genomic_DNA"/>
</dbReference>
<dbReference type="CDD" id="cd01356">
    <property type="entry name" value="AcnX_swivel"/>
    <property type="match status" value="1"/>
</dbReference>
<dbReference type="AlphaFoldDB" id="A0A1G4IUN9"/>
<evidence type="ECO:0000313" key="5">
    <source>
        <dbReference type="EMBL" id="SCU80685.1"/>
    </source>
</evidence>
<keyword evidence="2" id="KW-0456">Lyase</keyword>
<dbReference type="InterPro" id="IPR002840">
    <property type="entry name" value="PMDh-S-like_dom"/>
</dbReference>
<evidence type="ECO:0000259" key="4">
    <source>
        <dbReference type="Pfam" id="PF04412"/>
    </source>
</evidence>
<dbReference type="PANTHER" id="PTHR36577:SF3">
    <property type="entry name" value="DUF521 DOMAIN PROTEIN (AFU_ORTHOLOGUE AFUA_6G00490)"/>
    <property type="match status" value="1"/>
</dbReference>
<dbReference type="InterPro" id="IPR007506">
    <property type="entry name" value="PMDh-L-like_dom"/>
</dbReference>
<accession>A0A1G4IUN9</accession>
<evidence type="ECO:0000256" key="1">
    <source>
        <dbReference type="ARBA" id="ARBA00023004"/>
    </source>
</evidence>
<proteinExistence type="predicted"/>
<evidence type="ECO:0000259" key="3">
    <source>
        <dbReference type="Pfam" id="PF01989"/>
    </source>
</evidence>
<dbReference type="Proteomes" id="UP000190274">
    <property type="component" value="Chromosome B"/>
</dbReference>
<sequence>MVSTSPENRLAIEGHVLVSGRAFGKLVASQLELSFWGGVNPETGEIIDRHHVLSGKYIQDTILAIPSSRGSCSGSGVLLELLLNNKGPKGIIFQRREDILSLGVIVAEEIFGKAIPVLTIDATDFQQIQQWDGRCIFIDGSNISDHAINKKPGQHQSRNTDNERKLPLSNVKLSDLDKAFLEGEHGEASRAAIRIILRMAKILGATELMDVTQVHVDGCIYTGPGSLKFAEKLRDLGGKVRVPTSLNSISIDQKRWRIQGVDSAFGEAAGRLASAYTDMGARPTFTCAPYQLESAPKFGEQVAWAESNAVVYANSVLGARTMKYPDFLDIAIALTGRAPKGGPHVDLHRLASLIIRVPTIKNVATIDDSFYPLLGYQIGQLASSCIPAVLGLEALNPSKDDLKAFGAAFATVSSAPMFHIVGITPEATSLNVVIGPKELVRTIDVAPEEFLECWDQLNSSSKNQQIDLVSLGNPHFSLAEIRTLASLCRGQIKESTVNVMVTCSRSTHGLARQAGFIEELEEFGVKFMTDTCWCMITEPMIPPSTKAIITNSGKYAHYGPGLTGRDFYFGSLGACVEAACHGRYRGTKPRWLLDATNSSSITSSIKTGASG</sequence>
<dbReference type="Pfam" id="PF01989">
    <property type="entry name" value="AcnX_swivel_put"/>
    <property type="match status" value="1"/>
</dbReference>
<protein>
    <submittedName>
        <fullName evidence="5">LADA_0B08966g1_1</fullName>
    </submittedName>
</protein>
<dbReference type="CDD" id="cd01355">
    <property type="entry name" value="AcnX"/>
    <property type="match status" value="1"/>
</dbReference>
<dbReference type="Gene3D" id="3.50.30.10">
    <property type="entry name" value="Phosphohistidine domain"/>
    <property type="match status" value="1"/>
</dbReference>
<dbReference type="InterPro" id="IPR012047">
    <property type="entry name" value="AcnX"/>
</dbReference>
<organism evidence="5 6">
    <name type="scientific">Lachancea dasiensis</name>
    <dbReference type="NCBI Taxonomy" id="1072105"/>
    <lineage>
        <taxon>Eukaryota</taxon>
        <taxon>Fungi</taxon>
        <taxon>Dikarya</taxon>
        <taxon>Ascomycota</taxon>
        <taxon>Saccharomycotina</taxon>
        <taxon>Saccharomycetes</taxon>
        <taxon>Saccharomycetales</taxon>
        <taxon>Saccharomycetaceae</taxon>
        <taxon>Lachancea</taxon>
    </lineage>
</organism>